<dbReference type="Gene3D" id="3.10.170.10">
    <property type="match status" value="1"/>
</dbReference>
<comment type="caution">
    <text evidence="20">The sequence shown here is derived from an EMBL/GenBank/DDBJ whole genome shotgun (WGS) entry which is preliminary data.</text>
</comment>
<keyword evidence="9" id="KW-0862">Zinc</keyword>
<evidence type="ECO:0000256" key="2">
    <source>
        <dbReference type="ARBA" id="ARBA00004613"/>
    </source>
</evidence>
<dbReference type="Pfam" id="PF07504">
    <property type="entry name" value="FTP"/>
    <property type="match status" value="1"/>
</dbReference>
<evidence type="ECO:0000259" key="19">
    <source>
        <dbReference type="Pfam" id="PF17936"/>
    </source>
</evidence>
<dbReference type="CDD" id="cd09597">
    <property type="entry name" value="M4_TLP"/>
    <property type="match status" value="1"/>
</dbReference>
<dbReference type="GO" id="GO:0005576">
    <property type="term" value="C:extracellular region"/>
    <property type="evidence" value="ECO:0007669"/>
    <property type="project" value="UniProtKB-SubCell"/>
</dbReference>
<keyword evidence="10" id="KW-0106">Calcium</keyword>
<keyword evidence="11" id="KW-0482">Metalloprotease</keyword>
<gene>
    <name evidence="20" type="ORF">IKE_06350</name>
</gene>
<evidence type="ECO:0000259" key="15">
    <source>
        <dbReference type="Pfam" id="PF01447"/>
    </source>
</evidence>
<keyword evidence="7 14" id="KW-0732">Signal</keyword>
<evidence type="ECO:0000256" key="14">
    <source>
        <dbReference type="SAM" id="SignalP"/>
    </source>
</evidence>
<dbReference type="Proteomes" id="UP000014023">
    <property type="component" value="Unassembled WGS sequence"/>
</dbReference>
<dbReference type="Pfam" id="PF17936">
    <property type="entry name" value="Big_6"/>
    <property type="match status" value="1"/>
</dbReference>
<dbReference type="Pfam" id="PF02868">
    <property type="entry name" value="Peptidase_M4_C"/>
    <property type="match status" value="1"/>
</dbReference>
<feature type="domain" description="CBM-cenC" evidence="16">
    <location>
        <begin position="786"/>
        <end position="903"/>
    </location>
</feature>
<evidence type="ECO:0000256" key="6">
    <source>
        <dbReference type="ARBA" id="ARBA00022723"/>
    </source>
</evidence>
<dbReference type="Gene3D" id="3.10.450.490">
    <property type="match status" value="1"/>
</dbReference>
<comment type="similarity">
    <text evidence="3">Belongs to the peptidase M4 family.</text>
</comment>
<feature type="domain" description="Peptidase M4" evidence="15">
    <location>
        <begin position="276"/>
        <end position="413"/>
    </location>
</feature>
<evidence type="ECO:0000313" key="21">
    <source>
        <dbReference type="Proteomes" id="UP000014023"/>
    </source>
</evidence>
<evidence type="ECO:0000256" key="9">
    <source>
        <dbReference type="ARBA" id="ARBA00022833"/>
    </source>
</evidence>
<dbReference type="Gene3D" id="3.10.450.40">
    <property type="match status" value="1"/>
</dbReference>
<dbReference type="Gene3D" id="2.60.120.260">
    <property type="entry name" value="Galactose-binding domain-like"/>
    <property type="match status" value="1"/>
</dbReference>
<feature type="active site" description="Proton donor" evidence="12">
    <location>
        <position position="513"/>
    </location>
</feature>
<dbReference type="InterPro" id="IPR008979">
    <property type="entry name" value="Galactose-bd-like_sf"/>
</dbReference>
<organism evidence="20 21">
    <name type="scientific">Bacillus cereus VD196</name>
    <dbReference type="NCBI Taxonomy" id="1053243"/>
    <lineage>
        <taxon>Bacteria</taxon>
        <taxon>Bacillati</taxon>
        <taxon>Bacillota</taxon>
        <taxon>Bacilli</taxon>
        <taxon>Bacillales</taxon>
        <taxon>Bacillaceae</taxon>
        <taxon>Bacillus</taxon>
        <taxon>Bacillus cereus group</taxon>
    </lineage>
</organism>
<dbReference type="PANTHER" id="PTHR33794:SF3">
    <property type="entry name" value="NEUTRAL PROTEASE B"/>
    <property type="match status" value="1"/>
</dbReference>
<dbReference type="AlphaFoldDB" id="A0A9W5PXK2"/>
<protein>
    <recommendedName>
        <fullName evidence="22">Bacillolysin</fullName>
    </recommendedName>
</protein>
<dbReference type="InterPro" id="IPR041498">
    <property type="entry name" value="Big_6"/>
</dbReference>
<evidence type="ECO:0000256" key="8">
    <source>
        <dbReference type="ARBA" id="ARBA00022801"/>
    </source>
</evidence>
<evidence type="ECO:0000256" key="12">
    <source>
        <dbReference type="PIRSR" id="PIRSR623612-1"/>
    </source>
</evidence>
<reference evidence="20 21" key="1">
    <citation type="submission" date="2012-12" db="EMBL/GenBank/DDBJ databases">
        <title>The Genome Sequence of Bacillus cereus VD196.</title>
        <authorList>
            <consortium name="The Broad Institute Genome Sequencing Platform"/>
            <consortium name="The Broad Institute Genome Sequencing Center for Infectious Disease"/>
            <person name="Feldgarden M."/>
            <person name="Van der Auwera G.A."/>
            <person name="Mahillon J."/>
            <person name="Duprez V."/>
            <person name="Timmery S."/>
            <person name="Mattelet C."/>
            <person name="Dierick K."/>
            <person name="Sun M."/>
            <person name="Yu Z."/>
            <person name="Zhu L."/>
            <person name="Hu X."/>
            <person name="Shank E.B."/>
            <person name="Swiecicka I."/>
            <person name="Hansen B.M."/>
            <person name="Andrup L."/>
            <person name="Walker B."/>
            <person name="Young S.K."/>
            <person name="Zeng Q."/>
            <person name="Gargeya S."/>
            <person name="Fitzgerald M."/>
            <person name="Haas B."/>
            <person name="Abouelleil A."/>
            <person name="Alvarado L."/>
            <person name="Arachchi H.M."/>
            <person name="Berlin A.M."/>
            <person name="Chapman S.B."/>
            <person name="Dewar J."/>
            <person name="Goldberg J."/>
            <person name="Griggs A."/>
            <person name="Gujja S."/>
            <person name="Hansen M."/>
            <person name="Howarth C."/>
            <person name="Imamovic A."/>
            <person name="Larimer J."/>
            <person name="McCowan C."/>
            <person name="Murphy C."/>
            <person name="Neiman D."/>
            <person name="Pearson M."/>
            <person name="Priest M."/>
            <person name="Roberts A."/>
            <person name="Saif S."/>
            <person name="Shea T."/>
            <person name="Sisk P."/>
            <person name="Sykes S."/>
            <person name="Wortman J."/>
            <person name="Nusbaum C."/>
            <person name="Birren B."/>
        </authorList>
    </citation>
    <scope>NUCLEOTIDE SEQUENCE [LARGE SCALE GENOMIC DNA]</scope>
    <source>
        <strain evidence="20 21">VD196</strain>
    </source>
</reference>
<dbReference type="Gene3D" id="1.10.390.10">
    <property type="entry name" value="Neutral Protease Domain 2"/>
    <property type="match status" value="1"/>
</dbReference>
<feature type="domain" description="FTP" evidence="18">
    <location>
        <begin position="84"/>
        <end position="133"/>
    </location>
</feature>
<evidence type="ECO:0000256" key="3">
    <source>
        <dbReference type="ARBA" id="ARBA00009388"/>
    </source>
</evidence>
<dbReference type="InterPro" id="IPR013856">
    <property type="entry name" value="Peptidase_M4_domain"/>
</dbReference>
<dbReference type="SUPFAM" id="SSF49785">
    <property type="entry name" value="Galactose-binding domain-like"/>
    <property type="match status" value="1"/>
</dbReference>
<dbReference type="GO" id="GO:0046872">
    <property type="term" value="F:metal ion binding"/>
    <property type="evidence" value="ECO:0007669"/>
    <property type="project" value="UniProtKB-KW"/>
</dbReference>
<dbReference type="InterPro" id="IPR001570">
    <property type="entry name" value="Peptidase_M4_C_domain"/>
</dbReference>
<evidence type="ECO:0000256" key="5">
    <source>
        <dbReference type="ARBA" id="ARBA00022670"/>
    </source>
</evidence>
<dbReference type="InterPro" id="IPR023612">
    <property type="entry name" value="Peptidase_M4"/>
</dbReference>
<keyword evidence="6" id="KW-0479">Metal-binding</keyword>
<sequence>MKKSAAVLLVSGLFMPMFSGMNPVFADTQHVLSTKKYNEVLHSPEFVSGKLTEPAKKSPESIVFEYLNEKKQEYKFGSKTAEESFKVEQIVDSSVGDTKIVRLQQVYNDVPVWGSTQIAHVGKDGVLQVVTGKVIPDLDKQEKLQHINKIESKKAIEIAEKDLGFQPTYSVQPSVDLYVYQKDTSITYAYVVQFTVSAPNPGKYYYFIEADSGNILDKSNTAQHFQFDTNKKSNKSPLRATTITQEKRNDTNHHSADTDTSEEGVQGPVVGENTIGKGTGLLGDTKILQTTKSGSKYYLQDNTRGAKILTYNSIEESLWSDDDNAFHHPDDAAIVDAHFYAGVVYDYYKNKHNRNSYDNAGAPIKSTVHPSGKSGAYWGNGSIEYHSGDGETERAASAALDVAGHEFTHGVIEKSSRLIYMNESGALNEAISDLFGTLIEHEYYSKQPNRKKANWDIGEDLFLDGKTVLRSMSNPASAYLTEPISDKDGNWYANYPDHYSKLYNGSEDAGGVHINSSIINKASYLLANGGTHYGVTVKGIGREKVGKIYYLANTELFTQNMGFHVARAGLEQAAAKLYGVNSEEVKAVKAAYDAVGIYAKGSNVPPTENKPTDTTAPVAPTVNTLTDAHTEVSGTGEPGTKVSITANGKVIGTGAVEEDGHYTVGVSKQAAGTEIIVTLADGAGNVSEATKTKVKTNADSQDKLVEEIQQEIEQLFTDSVQALYSHTFTTVKKHALQVHVSQKYMTELEDRVHTISDERKEKQTFQQEVERAKKLLSEREKGQAGNRIKNGSFDSGLDNWKTWAGSGAKKPDVQRDGGKSENVVKVDPNSSIEQIVTGLEPNTAYEFTLYAKVENGERLSVGVKNTGAANVSAAISSTEYNQATLRFKTGSNVTTATVYIYKPSGTKPGYADLIFVKKISDK</sequence>
<dbReference type="RefSeq" id="WP_016125254.1">
    <property type="nucleotide sequence ID" value="NZ_KB976255.1"/>
</dbReference>
<dbReference type="PRINTS" id="PR00730">
    <property type="entry name" value="THERMOLYSIN"/>
</dbReference>
<keyword evidence="8" id="KW-0378">Hydrolase</keyword>
<evidence type="ECO:0000256" key="4">
    <source>
        <dbReference type="ARBA" id="ARBA00022525"/>
    </source>
</evidence>
<evidence type="ECO:0000256" key="11">
    <source>
        <dbReference type="ARBA" id="ARBA00023049"/>
    </source>
</evidence>
<keyword evidence="5" id="KW-0645">Protease</keyword>
<dbReference type="InterPro" id="IPR011096">
    <property type="entry name" value="FTP_domain"/>
</dbReference>
<feature type="domain" description="Bacterial Ig" evidence="19">
    <location>
        <begin position="616"/>
        <end position="695"/>
    </location>
</feature>
<dbReference type="PANTHER" id="PTHR33794">
    <property type="entry name" value="BACILLOLYSIN"/>
    <property type="match status" value="1"/>
</dbReference>
<keyword evidence="4" id="KW-0964">Secreted</keyword>
<dbReference type="Pfam" id="PF02018">
    <property type="entry name" value="CBM_4_9"/>
    <property type="match status" value="1"/>
</dbReference>
<feature type="compositionally biased region" description="Polar residues" evidence="13">
    <location>
        <begin position="235"/>
        <end position="244"/>
    </location>
</feature>
<evidence type="ECO:0000313" key="20">
    <source>
        <dbReference type="EMBL" id="EOO57293.1"/>
    </source>
</evidence>
<dbReference type="InterPro" id="IPR013783">
    <property type="entry name" value="Ig-like_fold"/>
</dbReference>
<comment type="subcellular location">
    <subcellularLocation>
        <location evidence="2">Secreted</location>
    </subcellularLocation>
</comment>
<feature type="chain" id="PRO_5040733185" description="Bacillolysin" evidence="14">
    <location>
        <begin position="27"/>
        <end position="922"/>
    </location>
</feature>
<comment type="cofactor">
    <cofactor evidence="1">
        <name>Zn(2+)</name>
        <dbReference type="ChEBI" id="CHEBI:29105"/>
    </cofactor>
</comment>
<dbReference type="Gene3D" id="2.60.40.10">
    <property type="entry name" value="Immunoglobulins"/>
    <property type="match status" value="1"/>
</dbReference>
<dbReference type="GO" id="GO:0016798">
    <property type="term" value="F:hydrolase activity, acting on glycosyl bonds"/>
    <property type="evidence" value="ECO:0007669"/>
    <property type="project" value="InterPro"/>
</dbReference>
<evidence type="ECO:0008006" key="22">
    <source>
        <dbReference type="Google" id="ProtNLM"/>
    </source>
</evidence>
<evidence type="ECO:0000256" key="10">
    <source>
        <dbReference type="ARBA" id="ARBA00022837"/>
    </source>
</evidence>
<dbReference type="SUPFAM" id="SSF55486">
    <property type="entry name" value="Metalloproteases ('zincins'), catalytic domain"/>
    <property type="match status" value="1"/>
</dbReference>
<dbReference type="EMBL" id="AHFL01000098">
    <property type="protein sequence ID" value="EOO57293.1"/>
    <property type="molecule type" value="Genomic_DNA"/>
</dbReference>
<feature type="signal peptide" evidence="14">
    <location>
        <begin position="1"/>
        <end position="26"/>
    </location>
</feature>
<dbReference type="GO" id="GO:0006508">
    <property type="term" value="P:proteolysis"/>
    <property type="evidence" value="ECO:0007669"/>
    <property type="project" value="UniProtKB-KW"/>
</dbReference>
<dbReference type="InterPro" id="IPR050728">
    <property type="entry name" value="Zinc_Metalloprotease_M4"/>
</dbReference>
<proteinExistence type="inferred from homology"/>
<name>A0A9W5PXK2_BACCE</name>
<feature type="domain" description="Peptidase M4 C-terminal" evidence="17">
    <location>
        <begin position="416"/>
        <end position="597"/>
    </location>
</feature>
<dbReference type="Pfam" id="PF01447">
    <property type="entry name" value="Peptidase_M4"/>
    <property type="match status" value="1"/>
</dbReference>
<evidence type="ECO:0000259" key="17">
    <source>
        <dbReference type="Pfam" id="PF02868"/>
    </source>
</evidence>
<evidence type="ECO:0000256" key="7">
    <source>
        <dbReference type="ARBA" id="ARBA00022729"/>
    </source>
</evidence>
<dbReference type="GO" id="GO:0004222">
    <property type="term" value="F:metalloendopeptidase activity"/>
    <property type="evidence" value="ECO:0007669"/>
    <property type="project" value="InterPro"/>
</dbReference>
<feature type="region of interest" description="Disordered" evidence="13">
    <location>
        <begin position="226"/>
        <end position="277"/>
    </location>
</feature>
<evidence type="ECO:0000259" key="18">
    <source>
        <dbReference type="Pfam" id="PF07504"/>
    </source>
</evidence>
<dbReference type="InterPro" id="IPR027268">
    <property type="entry name" value="Peptidase_M4/M1_CTD_sf"/>
</dbReference>
<feature type="active site" evidence="12">
    <location>
        <position position="406"/>
    </location>
</feature>
<feature type="compositionally biased region" description="Basic and acidic residues" evidence="13">
    <location>
        <begin position="245"/>
        <end position="257"/>
    </location>
</feature>
<evidence type="ECO:0000256" key="1">
    <source>
        <dbReference type="ARBA" id="ARBA00001947"/>
    </source>
</evidence>
<evidence type="ECO:0000259" key="16">
    <source>
        <dbReference type="Pfam" id="PF02018"/>
    </source>
</evidence>
<accession>A0A9W5PXK2</accession>
<evidence type="ECO:0000256" key="13">
    <source>
        <dbReference type="SAM" id="MobiDB-lite"/>
    </source>
</evidence>
<dbReference type="InterPro" id="IPR003305">
    <property type="entry name" value="CenC_carb-bd"/>
</dbReference>